<protein>
    <submittedName>
        <fullName evidence="12">L-cystine transport system permease protein TcyB</fullName>
    </submittedName>
</protein>
<evidence type="ECO:0000256" key="3">
    <source>
        <dbReference type="ARBA" id="ARBA00010072"/>
    </source>
</evidence>
<comment type="similarity">
    <text evidence="3">Belongs to the binding-protein-dependent transport system permease family. HisMQ subfamily.</text>
</comment>
<dbReference type="InterPro" id="IPR010065">
    <property type="entry name" value="AA_ABC_transptr_permease_3TM"/>
</dbReference>
<evidence type="ECO:0000256" key="1">
    <source>
        <dbReference type="ARBA" id="ARBA00003159"/>
    </source>
</evidence>
<feature type="transmembrane region" description="Helical" evidence="10">
    <location>
        <begin position="189"/>
        <end position="211"/>
    </location>
</feature>
<evidence type="ECO:0000313" key="13">
    <source>
        <dbReference type="Proteomes" id="UP000049983"/>
    </source>
</evidence>
<dbReference type="Proteomes" id="UP000049983">
    <property type="component" value="Unassembled WGS sequence"/>
</dbReference>
<accession>A0A0M6ZZ90</accession>
<dbReference type="SUPFAM" id="SSF161098">
    <property type="entry name" value="MetI-like"/>
    <property type="match status" value="1"/>
</dbReference>
<dbReference type="InterPro" id="IPR000515">
    <property type="entry name" value="MetI-like"/>
</dbReference>
<keyword evidence="9 10" id="KW-0472">Membrane</keyword>
<dbReference type="Gene3D" id="1.10.3720.10">
    <property type="entry name" value="MetI-like"/>
    <property type="match status" value="1"/>
</dbReference>
<evidence type="ECO:0000256" key="10">
    <source>
        <dbReference type="RuleBase" id="RU363032"/>
    </source>
</evidence>
<keyword evidence="13" id="KW-1185">Reference proteome</keyword>
<dbReference type="EMBL" id="CXWC01000002">
    <property type="protein sequence ID" value="CTQ66853.1"/>
    <property type="molecule type" value="Genomic_DNA"/>
</dbReference>
<feature type="transmembrane region" description="Helical" evidence="10">
    <location>
        <begin position="89"/>
        <end position="112"/>
    </location>
</feature>
<comment type="subcellular location">
    <subcellularLocation>
        <location evidence="2">Cell inner membrane</location>
        <topology evidence="2">Multi-pass membrane protein</topology>
    </subcellularLocation>
    <subcellularLocation>
        <location evidence="10">Cell membrane</location>
        <topology evidence="10">Multi-pass membrane protein</topology>
    </subcellularLocation>
</comment>
<dbReference type="InterPro" id="IPR043429">
    <property type="entry name" value="ArtM/GltK/GlnP/TcyL/YhdX-like"/>
</dbReference>
<dbReference type="InterPro" id="IPR035906">
    <property type="entry name" value="MetI-like_sf"/>
</dbReference>
<feature type="domain" description="ABC transmembrane type-1" evidence="11">
    <location>
        <begin position="19"/>
        <end position="208"/>
    </location>
</feature>
<organism evidence="12 13">
    <name type="scientific">Roseibium album</name>
    <dbReference type="NCBI Taxonomy" id="311410"/>
    <lineage>
        <taxon>Bacteria</taxon>
        <taxon>Pseudomonadati</taxon>
        <taxon>Pseudomonadota</taxon>
        <taxon>Alphaproteobacteria</taxon>
        <taxon>Hyphomicrobiales</taxon>
        <taxon>Stappiaceae</taxon>
        <taxon>Roseibium</taxon>
    </lineage>
</organism>
<reference evidence="13" key="1">
    <citation type="submission" date="2015-07" db="EMBL/GenBank/DDBJ databases">
        <authorList>
            <person name="Rodrigo-Torres Lidia"/>
            <person name="Arahal R.David."/>
        </authorList>
    </citation>
    <scope>NUCLEOTIDE SEQUENCE [LARGE SCALE GENOMIC DNA]</scope>
    <source>
        <strain evidence="13">CECT 5096</strain>
    </source>
</reference>
<dbReference type="NCBIfam" id="TIGR01726">
    <property type="entry name" value="HEQRo_perm_3TM"/>
    <property type="match status" value="1"/>
</dbReference>
<name>A0A0M6ZZ90_9HYPH</name>
<feature type="transmembrane region" description="Helical" evidence="10">
    <location>
        <begin position="55"/>
        <end position="77"/>
    </location>
</feature>
<evidence type="ECO:0000256" key="7">
    <source>
        <dbReference type="ARBA" id="ARBA00022970"/>
    </source>
</evidence>
<evidence type="ECO:0000256" key="9">
    <source>
        <dbReference type="ARBA" id="ARBA00023136"/>
    </source>
</evidence>
<evidence type="ECO:0000256" key="2">
    <source>
        <dbReference type="ARBA" id="ARBA00004429"/>
    </source>
</evidence>
<sequence>MELQFAEIIPKTGPMLWGALYTIFVGILACCVGILVGTVLLLLRNSRWWLLRSIATVYGSFIRGTPALVQILIFYYALAPLTGVNIGPFTAGIMAIGFNSGAFVAEILRGGLSRIPKGQWEAAEALGLSKSKVWLKIILPQVFNSVIPLLVNEFTMVIKITPLLSTITLVELTRASQMLYNETFRPVEVLGLAAIVYFVICFSISQFGEYLQRRSLKYRV</sequence>
<comment type="function">
    <text evidence="1">Part of the binding-protein-dependent transport system for glutamine; probably responsible for the translocation of the substrate across the membrane.</text>
</comment>
<dbReference type="GO" id="GO:0043190">
    <property type="term" value="C:ATP-binding cassette (ABC) transporter complex"/>
    <property type="evidence" value="ECO:0007669"/>
    <property type="project" value="InterPro"/>
</dbReference>
<dbReference type="PANTHER" id="PTHR30614:SF20">
    <property type="entry name" value="GLUTAMINE TRANSPORT SYSTEM PERMEASE PROTEIN GLNP"/>
    <property type="match status" value="1"/>
</dbReference>
<dbReference type="PROSITE" id="PS50928">
    <property type="entry name" value="ABC_TM1"/>
    <property type="match status" value="1"/>
</dbReference>
<evidence type="ECO:0000259" key="11">
    <source>
        <dbReference type="PROSITE" id="PS50928"/>
    </source>
</evidence>
<evidence type="ECO:0000313" key="12">
    <source>
        <dbReference type="EMBL" id="CTQ66853.1"/>
    </source>
</evidence>
<dbReference type="AlphaFoldDB" id="A0A0M6ZZ90"/>
<dbReference type="CDD" id="cd06261">
    <property type="entry name" value="TM_PBP2"/>
    <property type="match status" value="1"/>
</dbReference>
<keyword evidence="7" id="KW-0029">Amino-acid transport</keyword>
<dbReference type="PANTHER" id="PTHR30614">
    <property type="entry name" value="MEMBRANE COMPONENT OF AMINO ACID ABC TRANSPORTER"/>
    <property type="match status" value="1"/>
</dbReference>
<keyword evidence="5" id="KW-1003">Cell membrane</keyword>
<dbReference type="OrthoDB" id="9787841at2"/>
<dbReference type="STRING" id="311410.LA5095_02393"/>
<evidence type="ECO:0000256" key="4">
    <source>
        <dbReference type="ARBA" id="ARBA00022448"/>
    </source>
</evidence>
<dbReference type="GO" id="GO:0006865">
    <property type="term" value="P:amino acid transport"/>
    <property type="evidence" value="ECO:0007669"/>
    <property type="project" value="UniProtKB-KW"/>
</dbReference>
<dbReference type="GeneID" id="97668675"/>
<evidence type="ECO:0000256" key="6">
    <source>
        <dbReference type="ARBA" id="ARBA00022692"/>
    </source>
</evidence>
<dbReference type="Pfam" id="PF00528">
    <property type="entry name" value="BPD_transp_1"/>
    <property type="match status" value="1"/>
</dbReference>
<keyword evidence="6 10" id="KW-0812">Transmembrane</keyword>
<proteinExistence type="inferred from homology"/>
<evidence type="ECO:0000256" key="8">
    <source>
        <dbReference type="ARBA" id="ARBA00022989"/>
    </source>
</evidence>
<dbReference type="GO" id="GO:0022857">
    <property type="term" value="F:transmembrane transporter activity"/>
    <property type="evidence" value="ECO:0007669"/>
    <property type="project" value="InterPro"/>
</dbReference>
<feature type="transmembrane region" description="Helical" evidence="10">
    <location>
        <begin position="20"/>
        <end position="43"/>
    </location>
</feature>
<keyword evidence="4 10" id="KW-0813">Transport</keyword>
<evidence type="ECO:0000256" key="5">
    <source>
        <dbReference type="ARBA" id="ARBA00022475"/>
    </source>
</evidence>
<keyword evidence="8 10" id="KW-1133">Transmembrane helix</keyword>
<dbReference type="RefSeq" id="WP_104703233.1">
    <property type="nucleotide sequence ID" value="NZ_CXWA01000002.1"/>
</dbReference>
<gene>
    <name evidence="12" type="primary">tcyB_2</name>
    <name evidence="12" type="ORF">LA5096_01249</name>
</gene>